<protein>
    <submittedName>
        <fullName evidence="1">TVA4 protein</fullName>
    </submittedName>
</protein>
<dbReference type="Proteomes" id="UP000587472">
    <property type="component" value="Unassembled WGS sequence"/>
</dbReference>
<dbReference type="Gene3D" id="2.60.40.10">
    <property type="entry name" value="Immunoglobulins"/>
    <property type="match status" value="1"/>
</dbReference>
<name>A0A7K9X7R7_9GRUI</name>
<dbReference type="AlphaFoldDB" id="A0A7K9X7R7"/>
<reference evidence="1 2" key="1">
    <citation type="submission" date="2019-09" db="EMBL/GenBank/DDBJ databases">
        <title>Bird 10,000 Genomes (B10K) Project - Family phase.</title>
        <authorList>
            <person name="Zhang G."/>
        </authorList>
    </citation>
    <scope>NUCLEOTIDE SEQUENCE [LARGE SCALE GENOMIC DNA]</scope>
    <source>
        <strain evidence="1">B10K-DU-001-60</strain>
        <tissue evidence="1">Muscle</tissue>
    </source>
</reference>
<comment type="caution">
    <text evidence="1">The sequence shown here is derived from an EMBL/GenBank/DDBJ whole genome shotgun (WGS) entry which is preliminary data.</text>
</comment>
<feature type="non-terminal residue" evidence="1">
    <location>
        <position position="1"/>
    </location>
</feature>
<feature type="non-terminal residue" evidence="1">
    <location>
        <position position="75"/>
    </location>
</feature>
<sequence length="75" mass="8129">FLAAAVGRAQVQQEPLAETSEGTGINITCSHPNLRTTDFIDWYRQLPGQGPTFLAFGDKGIKEVPDLSGRLWVAA</sequence>
<evidence type="ECO:0000313" key="1">
    <source>
        <dbReference type="EMBL" id="NXI92843.1"/>
    </source>
</evidence>
<keyword evidence="2" id="KW-1185">Reference proteome</keyword>
<dbReference type="EMBL" id="VWZZ01002200">
    <property type="protein sequence ID" value="NXI92843.1"/>
    <property type="molecule type" value="Genomic_DNA"/>
</dbReference>
<dbReference type="SUPFAM" id="SSF48726">
    <property type="entry name" value="Immunoglobulin"/>
    <property type="match status" value="1"/>
</dbReference>
<gene>
    <name evidence="1" type="primary">Trav4_0</name>
    <name evidence="1" type="ORF">PSOCRE_R11623</name>
</gene>
<dbReference type="InterPro" id="IPR036179">
    <property type="entry name" value="Ig-like_dom_sf"/>
</dbReference>
<dbReference type="InterPro" id="IPR013783">
    <property type="entry name" value="Ig-like_fold"/>
</dbReference>
<evidence type="ECO:0000313" key="2">
    <source>
        <dbReference type="Proteomes" id="UP000587472"/>
    </source>
</evidence>
<accession>A0A7K9X7R7</accession>
<proteinExistence type="predicted"/>
<organism evidence="1 2">
    <name type="scientific">Psophia crepitans</name>
    <name type="common">common trumpeter</name>
    <dbReference type="NCBI Taxonomy" id="54359"/>
    <lineage>
        <taxon>Eukaryota</taxon>
        <taxon>Metazoa</taxon>
        <taxon>Chordata</taxon>
        <taxon>Craniata</taxon>
        <taxon>Vertebrata</taxon>
        <taxon>Euteleostomi</taxon>
        <taxon>Archelosauria</taxon>
        <taxon>Archosauria</taxon>
        <taxon>Dinosauria</taxon>
        <taxon>Saurischia</taxon>
        <taxon>Theropoda</taxon>
        <taxon>Coelurosauria</taxon>
        <taxon>Aves</taxon>
        <taxon>Neognathae</taxon>
        <taxon>Neoaves</taxon>
        <taxon>Gruiformes</taxon>
        <taxon>Psophiidae</taxon>
        <taxon>Psophia</taxon>
    </lineage>
</organism>